<name>A0A6J4NEU0_9ACTN</name>
<dbReference type="EMBL" id="CADCUT010000012">
    <property type="protein sequence ID" value="CAA9385869.1"/>
    <property type="molecule type" value="Genomic_DNA"/>
</dbReference>
<proteinExistence type="predicted"/>
<dbReference type="EC" id="3.1.26.3" evidence="2"/>
<feature type="non-terminal residue" evidence="2">
    <location>
        <position position="1"/>
    </location>
</feature>
<sequence length="40" mass="4305">VYKGPHSDPAGTAEAALTDPPQRGGPLRIERTPRIPRRLG</sequence>
<keyword evidence="2" id="KW-0378">Hydrolase</keyword>
<evidence type="ECO:0000313" key="2">
    <source>
        <dbReference type="EMBL" id="CAA9385869.1"/>
    </source>
</evidence>
<organism evidence="2">
    <name type="scientific">uncultured Rubrobacteraceae bacterium</name>
    <dbReference type="NCBI Taxonomy" id="349277"/>
    <lineage>
        <taxon>Bacteria</taxon>
        <taxon>Bacillati</taxon>
        <taxon>Actinomycetota</taxon>
        <taxon>Rubrobacteria</taxon>
        <taxon>Rubrobacterales</taxon>
        <taxon>Rubrobacteraceae</taxon>
        <taxon>environmental samples</taxon>
    </lineage>
</organism>
<dbReference type="GO" id="GO:0004525">
    <property type="term" value="F:ribonuclease III activity"/>
    <property type="evidence" value="ECO:0007669"/>
    <property type="project" value="UniProtKB-EC"/>
</dbReference>
<evidence type="ECO:0000256" key="1">
    <source>
        <dbReference type="SAM" id="MobiDB-lite"/>
    </source>
</evidence>
<feature type="non-terminal residue" evidence="2">
    <location>
        <position position="40"/>
    </location>
</feature>
<accession>A0A6J4NEU0</accession>
<feature type="region of interest" description="Disordered" evidence="1">
    <location>
        <begin position="1"/>
        <end position="40"/>
    </location>
</feature>
<dbReference type="AlphaFoldDB" id="A0A6J4NEU0"/>
<gene>
    <name evidence="2" type="ORF">AVDCRST_MAG03-250</name>
</gene>
<reference evidence="2" key="1">
    <citation type="submission" date="2020-02" db="EMBL/GenBank/DDBJ databases">
        <authorList>
            <person name="Meier V. D."/>
        </authorList>
    </citation>
    <scope>NUCLEOTIDE SEQUENCE</scope>
    <source>
        <strain evidence="2">AVDCRST_MAG03</strain>
    </source>
</reference>
<protein>
    <submittedName>
        <fullName evidence="2">Ribonuclease III</fullName>
        <ecNumber evidence="2">3.1.26.3</ecNumber>
    </submittedName>
</protein>